<gene>
    <name evidence="1" type="ORF">SAMN05444141_1157</name>
</gene>
<proteinExistence type="predicted"/>
<dbReference type="InterPro" id="IPR012902">
    <property type="entry name" value="N_methyl_site"/>
</dbReference>
<sequence length="201" mass="22381">MIRSKAGFAMVELLVALAILLVISAGISGTLSFGKRVWQRTETISQNSNEVSQLQTLRSYISRAQNINVSGSRGGEPTQFFVGEANSLSFLSYTKAEQGFIAPFILEIKASESTERVTIKMSSLDEKASHLPINLLSDVESVKFRYAKRELKKTVSIGDNFSWFSEWKGQNQLPDLVELSIVSTDAQSEPHLRLLIRPVLR</sequence>
<organism evidence="1 2">
    <name type="scientific">Pseudovibrio denitrificans</name>
    <dbReference type="NCBI Taxonomy" id="258256"/>
    <lineage>
        <taxon>Bacteria</taxon>
        <taxon>Pseudomonadati</taxon>
        <taxon>Pseudomonadota</taxon>
        <taxon>Alphaproteobacteria</taxon>
        <taxon>Hyphomicrobiales</taxon>
        <taxon>Stappiaceae</taxon>
        <taxon>Pseudovibrio</taxon>
    </lineage>
</organism>
<dbReference type="Pfam" id="PF07963">
    <property type="entry name" value="N_methyl"/>
    <property type="match status" value="1"/>
</dbReference>
<name>A0A1I7DZV7_9HYPH</name>
<dbReference type="EMBL" id="FPBD01000015">
    <property type="protein sequence ID" value="SFU17201.1"/>
    <property type="molecule type" value="Genomic_DNA"/>
</dbReference>
<evidence type="ECO:0000313" key="1">
    <source>
        <dbReference type="EMBL" id="SFU17201.1"/>
    </source>
</evidence>
<accession>A0A1I7DZV7</accession>
<dbReference type="AlphaFoldDB" id="A0A1I7DZV7"/>
<dbReference type="Proteomes" id="UP000183371">
    <property type="component" value="Unassembled WGS sequence"/>
</dbReference>
<dbReference type="NCBIfam" id="TIGR02532">
    <property type="entry name" value="IV_pilin_GFxxxE"/>
    <property type="match status" value="1"/>
</dbReference>
<dbReference type="RefSeq" id="WP_054785695.1">
    <property type="nucleotide sequence ID" value="NZ_FPBD01000015.1"/>
</dbReference>
<protein>
    <submittedName>
        <fullName evidence="1">Prepilin-type N-terminal cleavage/methylation domain-containing protein</fullName>
    </submittedName>
</protein>
<reference evidence="2" key="1">
    <citation type="submission" date="2016-10" db="EMBL/GenBank/DDBJ databases">
        <authorList>
            <person name="Varghese N."/>
            <person name="Submissions S."/>
        </authorList>
    </citation>
    <scope>NUCLEOTIDE SEQUENCE [LARGE SCALE GENOMIC DNA]</scope>
    <source>
        <strain evidence="2">DSM 17465</strain>
    </source>
</reference>
<keyword evidence="2" id="KW-1185">Reference proteome</keyword>
<evidence type="ECO:0000313" key="2">
    <source>
        <dbReference type="Proteomes" id="UP000183371"/>
    </source>
</evidence>